<dbReference type="EMBL" id="CP119062">
    <property type="protein sequence ID" value="WEL37793.1"/>
    <property type="molecule type" value="Genomic_DNA"/>
</dbReference>
<protein>
    <submittedName>
        <fullName evidence="1">Uncharacterized protein</fullName>
    </submittedName>
</protein>
<evidence type="ECO:0000313" key="2">
    <source>
        <dbReference type="Proteomes" id="UP001217963"/>
    </source>
</evidence>
<dbReference type="Proteomes" id="UP001217963">
    <property type="component" value="Chromosome I"/>
</dbReference>
<name>A0ABY8CFZ4_ENCHE</name>
<reference evidence="1 2" key="1">
    <citation type="submission" date="2023-02" db="EMBL/GenBank/DDBJ databases">
        <title>Encephalitozoon hellem ATCC 50451 complete genome.</title>
        <authorList>
            <person name="Mascarenhas dos Santos A.C."/>
            <person name="Julian A.T."/>
            <person name="Pombert J.-F."/>
        </authorList>
    </citation>
    <scope>NUCLEOTIDE SEQUENCE [LARGE SCALE GENOMIC DNA]</scope>
    <source>
        <strain evidence="1 2">ATCC 50451</strain>
    </source>
</reference>
<organism evidence="1 2">
    <name type="scientific">Encephalitozoon hellem</name>
    <name type="common">Microsporidian parasite</name>
    <dbReference type="NCBI Taxonomy" id="27973"/>
    <lineage>
        <taxon>Eukaryota</taxon>
        <taxon>Fungi</taxon>
        <taxon>Fungi incertae sedis</taxon>
        <taxon>Microsporidia</taxon>
        <taxon>Unikaryonidae</taxon>
        <taxon>Encephalitozoon</taxon>
    </lineage>
</organism>
<sequence>MIGDGVGKEMEGSLKKAVSEEYNRYIEGESCRLRISSSGPLFSLNRYDLSGEKVKVFSVELTGDEFYVIDGYLLLYRGSTVGIYRYDKRFKCTKVRSISLHLLIFLLKKKAISRRCRLLFYNILLHLVKSNEKKYDMKLREIMCHMCVDWMVDVKLGDGMALCTYRNGESRIYNDRLQIVNDNFLQRKDGSTIECGDQRVRMMKGRVEVARNGCKFKSVFAVGEIRQYIALGSNLFLLTEDSIKILSFEE</sequence>
<evidence type="ECO:0000313" key="1">
    <source>
        <dbReference type="EMBL" id="WEL37793.1"/>
    </source>
</evidence>
<proteinExistence type="predicted"/>
<accession>A0ABY8CFZ4</accession>
<gene>
    <name evidence="1" type="ORF">PFJ87_01g00460</name>
</gene>
<keyword evidence="2" id="KW-1185">Reference proteome</keyword>